<proteinExistence type="predicted"/>
<protein>
    <submittedName>
        <fullName evidence="2">Uncharacterized protein</fullName>
    </submittedName>
</protein>
<dbReference type="Gene3D" id="3.40.50.2300">
    <property type="match status" value="1"/>
</dbReference>
<reference evidence="2" key="1">
    <citation type="submission" date="2022-11" db="UniProtKB">
        <authorList>
            <consortium name="WormBaseParasite"/>
        </authorList>
    </citation>
    <scope>IDENTIFICATION</scope>
</reference>
<dbReference type="AlphaFoldDB" id="A0A914PL28"/>
<accession>A0A914PL28</accession>
<name>A0A914PL28_9BILA</name>
<evidence type="ECO:0000313" key="1">
    <source>
        <dbReference type="Proteomes" id="UP000887578"/>
    </source>
</evidence>
<keyword evidence="1" id="KW-1185">Reference proteome</keyword>
<sequence>MMVAEINGKPSYYPIECLTVAPGQKAKISNLAPENLKLYKECTNIKNFQRFEEIENVPSVFKLLKDPFCRKLQLSMEESPIHVKAKIFSPPKLEYKNKKVSPDSLGKWKISSIVTKYFDPSSCEKWKAVLLDSPKIGFNTFTKFLDYYHKTATLHGLELKLESFGEQFIFPATKIPANVDKIYEMFQNAKANSVEFILFGCDETDEDIYCKFVDSFNGTG</sequence>
<evidence type="ECO:0000313" key="2">
    <source>
        <dbReference type="WBParaSite" id="PDA_v2.g19147.t1"/>
    </source>
</evidence>
<organism evidence="1 2">
    <name type="scientific">Panagrolaimus davidi</name>
    <dbReference type="NCBI Taxonomy" id="227884"/>
    <lineage>
        <taxon>Eukaryota</taxon>
        <taxon>Metazoa</taxon>
        <taxon>Ecdysozoa</taxon>
        <taxon>Nematoda</taxon>
        <taxon>Chromadorea</taxon>
        <taxon>Rhabditida</taxon>
        <taxon>Tylenchina</taxon>
        <taxon>Panagrolaimomorpha</taxon>
        <taxon>Panagrolaimoidea</taxon>
        <taxon>Panagrolaimidae</taxon>
        <taxon>Panagrolaimus</taxon>
    </lineage>
</organism>
<dbReference type="WBParaSite" id="PDA_v2.g19147.t1">
    <property type="protein sequence ID" value="PDA_v2.g19147.t1"/>
    <property type="gene ID" value="PDA_v2.g19147"/>
</dbReference>
<dbReference type="Proteomes" id="UP000887578">
    <property type="component" value="Unplaced"/>
</dbReference>